<organism evidence="2 3">
    <name type="scientific">Phaeosphaeria nodorum (strain SN15 / ATCC MYA-4574 / FGSC 10173)</name>
    <name type="common">Glume blotch fungus</name>
    <name type="synonym">Parastagonospora nodorum</name>
    <dbReference type="NCBI Taxonomy" id="321614"/>
    <lineage>
        <taxon>Eukaryota</taxon>
        <taxon>Fungi</taxon>
        <taxon>Dikarya</taxon>
        <taxon>Ascomycota</taxon>
        <taxon>Pezizomycotina</taxon>
        <taxon>Dothideomycetes</taxon>
        <taxon>Pleosporomycetidae</taxon>
        <taxon>Pleosporales</taxon>
        <taxon>Pleosporineae</taxon>
        <taxon>Phaeosphaeriaceae</taxon>
        <taxon>Parastagonospora</taxon>
    </lineage>
</organism>
<sequence>MPYTIHIPAPYQMRTNILQTLHTTTVARIDIGIAAPVSIAIYNDTKAWGWNVSYTPLSTYGPGKWEAYRAVAHQNGWFNDLWLIWQREHWLRIKAKDKSMRTVEPGLVRGLARWVRHAHGRAEEKPWRKLRLVQRTIEGVQRVRAATYGRRLMRKASEGDLKGGGVEAEVESLTGSLVERLDAFRWGREVEGGVKMMGNEEKTVEDEKQASESQSPFSDKYALSTKEWYE</sequence>
<feature type="region of interest" description="Disordered" evidence="1">
    <location>
        <begin position="196"/>
        <end position="230"/>
    </location>
</feature>
<keyword evidence="3" id="KW-1185">Reference proteome</keyword>
<evidence type="ECO:0000313" key="2">
    <source>
        <dbReference type="EMBL" id="QRC97096.1"/>
    </source>
</evidence>
<dbReference type="EMBL" id="CP069029">
    <property type="protein sequence ID" value="QRC97096.1"/>
    <property type="molecule type" value="Genomic_DNA"/>
</dbReference>
<name>A0A7U2I278_PHANO</name>
<feature type="compositionally biased region" description="Basic and acidic residues" evidence="1">
    <location>
        <begin position="196"/>
        <end position="210"/>
    </location>
</feature>
<accession>A0A7U2I278</accession>
<dbReference type="Proteomes" id="UP000663193">
    <property type="component" value="Chromosome 7"/>
</dbReference>
<proteinExistence type="predicted"/>
<gene>
    <name evidence="2" type="ORF">JI435_140150</name>
</gene>
<protein>
    <submittedName>
        <fullName evidence="2">Uncharacterized protein</fullName>
    </submittedName>
</protein>
<evidence type="ECO:0000256" key="1">
    <source>
        <dbReference type="SAM" id="MobiDB-lite"/>
    </source>
</evidence>
<dbReference type="VEuPathDB" id="FungiDB:JI435_140150"/>
<dbReference type="OrthoDB" id="3695535at2759"/>
<reference evidence="3" key="1">
    <citation type="journal article" date="2021" name="BMC Genomics">
        <title>Chromosome-level genome assembly and manually-curated proteome of model necrotroph Parastagonospora nodorum Sn15 reveals a genome-wide trove of candidate effector homologs, and redundancy of virulence-related functions within an accessory chromosome.</title>
        <authorList>
            <person name="Bertazzoni S."/>
            <person name="Jones D.A.B."/>
            <person name="Phan H.T."/>
            <person name="Tan K.-C."/>
            <person name="Hane J.K."/>
        </authorList>
    </citation>
    <scope>NUCLEOTIDE SEQUENCE [LARGE SCALE GENOMIC DNA]</scope>
    <source>
        <strain evidence="3">SN15 / ATCC MYA-4574 / FGSC 10173)</strain>
    </source>
</reference>
<dbReference type="AlphaFoldDB" id="A0A7U2I278"/>
<evidence type="ECO:0000313" key="3">
    <source>
        <dbReference type="Proteomes" id="UP000663193"/>
    </source>
</evidence>